<dbReference type="EMBL" id="UFQR01000002">
    <property type="protein sequence ID" value="SSW94970.1"/>
    <property type="molecule type" value="Genomic_DNA"/>
</dbReference>
<reference evidence="3" key="1">
    <citation type="submission" date="2018-04" db="EMBL/GenBank/DDBJ databases">
        <authorList>
            <person name="Go L.Y."/>
            <person name="Mitchell J.A."/>
        </authorList>
    </citation>
    <scope>NUCLEOTIDE SEQUENCE</scope>
    <source>
        <strain evidence="3">ARTV</strain>
    </source>
</reference>
<keyword evidence="2" id="KW-0238">DNA-binding</keyword>
<dbReference type="GO" id="GO:0009307">
    <property type="term" value="P:DNA restriction-modification system"/>
    <property type="evidence" value="ECO:0007669"/>
    <property type="project" value="UniProtKB-KW"/>
</dbReference>
<gene>
    <name evidence="3" type="ORF">ARTV_0625</name>
</gene>
<keyword evidence="1" id="KW-0680">Restriction system</keyword>
<evidence type="ECO:0000256" key="1">
    <source>
        <dbReference type="ARBA" id="ARBA00022747"/>
    </source>
</evidence>
<proteinExistence type="predicted"/>
<organism evidence="3">
    <name type="scientific">Arsenophonus endosymbiont of Trialeurodes vaporariorum</name>
    <dbReference type="NCBI Taxonomy" id="235567"/>
    <lineage>
        <taxon>Bacteria</taxon>
        <taxon>Pseudomonadati</taxon>
        <taxon>Pseudomonadota</taxon>
        <taxon>Gammaproteobacteria</taxon>
        <taxon>Enterobacterales</taxon>
        <taxon>Morganellaceae</taxon>
        <taxon>Arsenophonus</taxon>
    </lineage>
</organism>
<dbReference type="GO" id="GO:0003677">
    <property type="term" value="F:DNA binding"/>
    <property type="evidence" value="ECO:0007669"/>
    <property type="project" value="UniProtKB-KW"/>
</dbReference>
<dbReference type="Gene3D" id="3.90.220.20">
    <property type="entry name" value="DNA methylase specificity domains"/>
    <property type="match status" value="1"/>
</dbReference>
<accession>A0A3B0LYY5</accession>
<dbReference type="SUPFAM" id="SSF116734">
    <property type="entry name" value="DNA methylase specificity domain"/>
    <property type="match status" value="1"/>
</dbReference>
<dbReference type="InterPro" id="IPR044946">
    <property type="entry name" value="Restrct_endonuc_typeI_TRD_sf"/>
</dbReference>
<protein>
    <submittedName>
        <fullName evidence="3">Uncharacterized protein</fullName>
    </submittedName>
</protein>
<evidence type="ECO:0000256" key="2">
    <source>
        <dbReference type="ARBA" id="ARBA00023125"/>
    </source>
</evidence>
<dbReference type="AlphaFoldDB" id="A0A3B0LYY5"/>
<evidence type="ECO:0000313" key="3">
    <source>
        <dbReference type="EMBL" id="SSW94970.1"/>
    </source>
</evidence>
<name>A0A3B0LYY5_9GAMM</name>
<sequence length="67" mass="7869">MTLLLWRVKKGIEQKLLPFFIQSEVFWKWAIQTSSGSLSPRTKFKSLAELDISLKSQNEQQKQVILF</sequence>